<dbReference type="EMBL" id="CP112866">
    <property type="protein sequence ID" value="UZW21113.1"/>
    <property type="molecule type" value="Genomic_DNA"/>
</dbReference>
<feature type="transmembrane region" description="Helical" evidence="1">
    <location>
        <begin position="39"/>
        <end position="58"/>
    </location>
</feature>
<keyword evidence="1" id="KW-1133">Transmembrane helix</keyword>
<sequence length="247" mass="27583">MSERLISSFAMVLISFTLGMVVGVVNVDGLVNHVSVTGTIGQWFAGLATFSAVVFALWQSHENRHKERMKARVLDNNAIEDWSLSVVSEGLIPVTVVDVDLIVGKGSYKSKLEKKKNLQLSFPHKLERGEVLQLISMEKQSLSDFADWLLAPFVSELSSKGIHQGRVGAQLNDAYFDALNSLSKSKLKIAIHFAHESISHVVSSNLLNRLVMDLSERHKADQLEKLRERQVGYDEVGRMLQPDFIPK</sequence>
<proteinExistence type="predicted"/>
<gene>
    <name evidence="2" type="ORF">OSC50_12485</name>
</gene>
<organism evidence="2 3">
    <name type="scientific">Pseudomonas quebecensis</name>
    <dbReference type="NCBI Taxonomy" id="2995174"/>
    <lineage>
        <taxon>Bacteria</taxon>
        <taxon>Pseudomonadati</taxon>
        <taxon>Pseudomonadota</taxon>
        <taxon>Gammaproteobacteria</taxon>
        <taxon>Pseudomonadales</taxon>
        <taxon>Pseudomonadaceae</taxon>
        <taxon>Pseudomonas</taxon>
    </lineage>
</organism>
<accession>A0ABY6QQ81</accession>
<keyword evidence="1" id="KW-0472">Membrane</keyword>
<keyword evidence="1" id="KW-0812">Transmembrane</keyword>
<protein>
    <submittedName>
        <fullName evidence="2">Uncharacterized protein</fullName>
    </submittedName>
</protein>
<name>A0ABY6QQ81_9PSED</name>
<evidence type="ECO:0000256" key="1">
    <source>
        <dbReference type="SAM" id="Phobius"/>
    </source>
</evidence>
<reference evidence="2" key="1">
    <citation type="submission" date="2022-11" db="EMBL/GenBank/DDBJ databases">
        <title>Taxonomic description of a new Pseudomonas species.</title>
        <authorList>
            <person name="Tambong J.T."/>
        </authorList>
    </citation>
    <scope>NUCLEOTIDE SEQUENCE</scope>
    <source>
        <strain evidence="2">S1Bt42</strain>
    </source>
</reference>
<dbReference type="RefSeq" id="WP_266249220.1">
    <property type="nucleotide sequence ID" value="NZ_CP112866.1"/>
</dbReference>
<keyword evidence="3" id="KW-1185">Reference proteome</keyword>
<dbReference type="Proteomes" id="UP001164116">
    <property type="component" value="Chromosome"/>
</dbReference>
<evidence type="ECO:0000313" key="2">
    <source>
        <dbReference type="EMBL" id="UZW21113.1"/>
    </source>
</evidence>
<evidence type="ECO:0000313" key="3">
    <source>
        <dbReference type="Proteomes" id="UP001164116"/>
    </source>
</evidence>